<evidence type="ECO:0000256" key="2">
    <source>
        <dbReference type="SAM" id="Phobius"/>
    </source>
</evidence>
<dbReference type="InterPro" id="IPR003869">
    <property type="entry name" value="Polysac_CapD-like"/>
</dbReference>
<dbReference type="Gene3D" id="3.40.50.720">
    <property type="entry name" value="NAD(P)-binding Rossmann-like Domain"/>
    <property type="match status" value="2"/>
</dbReference>
<accession>A0A381WUB5</accession>
<feature type="transmembrane region" description="Helical" evidence="2">
    <location>
        <begin position="103"/>
        <end position="124"/>
    </location>
</feature>
<protein>
    <recommendedName>
        <fullName evidence="3">Polysaccharide biosynthesis protein CapD-like domain-containing protein</fullName>
    </recommendedName>
</protein>
<dbReference type="InterPro" id="IPR051203">
    <property type="entry name" value="Polysaccharide_Synthase-Rel"/>
</dbReference>
<evidence type="ECO:0000313" key="4">
    <source>
        <dbReference type="EMBL" id="SVA55871.1"/>
    </source>
</evidence>
<sequence>MLVDSAVLIIILLSSFSLRLGQWYWPGDELRYAFDTLNMSLIFGVPIIAIPIFIRFGLYRTTIRFIGFNALWEIGKAVSLYALLWGIIAFMASAQTLPRSVIIINWLFAVMAISGLRMFARWLFSEVLSEMNPHSKNVVIYGAGSAGRQLSIALSQSNEYNPVALIDDANEMHRQTINGLEVFSPDNLESLINKKNISEILLAIPSLSRIRRNEIINLLEPYPVTVRSLPSVSDLAQGKVKIDDLRKIDIKDLLGRELVKPNEKLLKVKITDKVVLVTGAGGSIGSELCRQILSLKPKRLILFEISESSLYQIEQELIKVKPANIEIFPILGSVRDKEITEYICNYYSVQTIYHAAAYKHVPLVEMNQAEGVLNNALGTLALAEAAIATKVETFVLISTDKAVRPTNTMGATKRVAELVLQAFAKLEHNTCFTMVRFGNVLDSSGSVIPLFKKQIEEGGPVTVTDENIVRYFMTIPEAVELVIQASAMGQGGDVFVLDMGEPIRINDLAIKMIQLSGLQVRDKDNPDGDIEIKFIGLRPGEKLFEELLVGDNTQKTENPLIMRAEEIMIDWELLKPILDKLQDSSISSNQEEIHKLLSKIVPEFKPQDLVTME</sequence>
<keyword evidence="2" id="KW-0472">Membrane</keyword>
<gene>
    <name evidence="4" type="ORF">METZ01_LOCUS108725</name>
</gene>
<dbReference type="EMBL" id="UINC01012849">
    <property type="protein sequence ID" value="SVA55871.1"/>
    <property type="molecule type" value="Genomic_DNA"/>
</dbReference>
<feature type="domain" description="Polysaccharide biosynthesis protein CapD-like" evidence="3">
    <location>
        <begin position="275"/>
        <end position="565"/>
    </location>
</feature>
<dbReference type="SUPFAM" id="SSF51735">
    <property type="entry name" value="NAD(P)-binding Rossmann-fold domains"/>
    <property type="match status" value="1"/>
</dbReference>
<proteinExistence type="inferred from homology"/>
<feature type="transmembrane region" description="Helical" evidence="2">
    <location>
        <begin position="78"/>
        <end position="97"/>
    </location>
</feature>
<dbReference type="PANTHER" id="PTHR43318">
    <property type="entry name" value="UDP-N-ACETYLGLUCOSAMINE 4,6-DEHYDRATASE"/>
    <property type="match status" value="1"/>
</dbReference>
<dbReference type="InterPro" id="IPR029063">
    <property type="entry name" value="SAM-dependent_MTases_sf"/>
</dbReference>
<evidence type="ECO:0000256" key="1">
    <source>
        <dbReference type="ARBA" id="ARBA00007430"/>
    </source>
</evidence>
<keyword evidence="2" id="KW-1133">Transmembrane helix</keyword>
<dbReference type="AlphaFoldDB" id="A0A381WUB5"/>
<keyword evidence="2" id="KW-0812">Transmembrane</keyword>
<dbReference type="CDD" id="cd05237">
    <property type="entry name" value="UDP_invert_4-6DH_SDR_e"/>
    <property type="match status" value="1"/>
</dbReference>
<evidence type="ECO:0000259" key="3">
    <source>
        <dbReference type="Pfam" id="PF02719"/>
    </source>
</evidence>
<dbReference type="SUPFAM" id="SSF53335">
    <property type="entry name" value="S-adenosyl-L-methionine-dependent methyltransferases"/>
    <property type="match status" value="1"/>
</dbReference>
<name>A0A381WUB5_9ZZZZ</name>
<dbReference type="Pfam" id="PF02719">
    <property type="entry name" value="Polysacc_synt_2"/>
    <property type="match status" value="1"/>
</dbReference>
<dbReference type="Pfam" id="PF13727">
    <property type="entry name" value="CoA_binding_3"/>
    <property type="match status" value="1"/>
</dbReference>
<dbReference type="InterPro" id="IPR036291">
    <property type="entry name" value="NAD(P)-bd_dom_sf"/>
</dbReference>
<reference evidence="4" key="1">
    <citation type="submission" date="2018-05" db="EMBL/GenBank/DDBJ databases">
        <authorList>
            <person name="Lanie J.A."/>
            <person name="Ng W.-L."/>
            <person name="Kazmierczak K.M."/>
            <person name="Andrzejewski T.M."/>
            <person name="Davidsen T.M."/>
            <person name="Wayne K.J."/>
            <person name="Tettelin H."/>
            <person name="Glass J.I."/>
            <person name="Rusch D."/>
            <person name="Podicherti R."/>
            <person name="Tsui H.-C.T."/>
            <person name="Winkler M.E."/>
        </authorList>
    </citation>
    <scope>NUCLEOTIDE SEQUENCE</scope>
</reference>
<organism evidence="4">
    <name type="scientific">marine metagenome</name>
    <dbReference type="NCBI Taxonomy" id="408172"/>
    <lineage>
        <taxon>unclassified sequences</taxon>
        <taxon>metagenomes</taxon>
        <taxon>ecological metagenomes</taxon>
    </lineage>
</organism>
<dbReference type="PANTHER" id="PTHR43318:SF1">
    <property type="entry name" value="POLYSACCHARIDE BIOSYNTHESIS PROTEIN EPSC-RELATED"/>
    <property type="match status" value="1"/>
</dbReference>
<comment type="similarity">
    <text evidence="1">Belongs to the polysaccharide synthase family.</text>
</comment>
<feature type="transmembrane region" description="Helical" evidence="2">
    <location>
        <begin position="37"/>
        <end position="58"/>
    </location>
</feature>